<dbReference type="PANTHER" id="PTHR15157:SF13">
    <property type="entry name" value="AUTOPHAGY-RELATED PROTEIN 14"/>
    <property type="match status" value="1"/>
</dbReference>
<evidence type="ECO:0000256" key="4">
    <source>
        <dbReference type="SAM" id="MobiDB-lite"/>
    </source>
</evidence>
<dbReference type="GO" id="GO:0035493">
    <property type="term" value="P:SNARE complex assembly"/>
    <property type="evidence" value="ECO:0007669"/>
    <property type="project" value="TreeGrafter"/>
</dbReference>
<dbReference type="Proteomes" id="UP001206595">
    <property type="component" value="Unassembled WGS sequence"/>
</dbReference>
<dbReference type="InterPro" id="IPR018791">
    <property type="entry name" value="UV_resistance/autophagy_Atg14"/>
</dbReference>
<feature type="compositionally biased region" description="Basic and acidic residues" evidence="4">
    <location>
        <begin position="345"/>
        <end position="359"/>
    </location>
</feature>
<dbReference type="GO" id="GO:0005768">
    <property type="term" value="C:endosome"/>
    <property type="evidence" value="ECO:0007669"/>
    <property type="project" value="TreeGrafter"/>
</dbReference>
<comment type="similarity">
    <text evidence="1">Belongs to the ATG14 family.</text>
</comment>
<organism evidence="5 6">
    <name type="scientific">Umbelopsis ramanniana AG</name>
    <dbReference type="NCBI Taxonomy" id="1314678"/>
    <lineage>
        <taxon>Eukaryota</taxon>
        <taxon>Fungi</taxon>
        <taxon>Fungi incertae sedis</taxon>
        <taxon>Mucoromycota</taxon>
        <taxon>Mucoromycotina</taxon>
        <taxon>Umbelopsidomycetes</taxon>
        <taxon>Umbelopsidales</taxon>
        <taxon>Umbelopsidaceae</taxon>
        <taxon>Umbelopsis</taxon>
    </lineage>
</organism>
<accession>A0AAD5HAG4</accession>
<feature type="region of interest" description="Disordered" evidence="4">
    <location>
        <begin position="380"/>
        <end position="406"/>
    </location>
</feature>
<feature type="region of interest" description="Disordered" evidence="4">
    <location>
        <begin position="338"/>
        <end position="359"/>
    </location>
</feature>
<evidence type="ECO:0000256" key="1">
    <source>
        <dbReference type="ARBA" id="ARBA00009574"/>
    </source>
</evidence>
<dbReference type="GO" id="GO:0032991">
    <property type="term" value="C:protein-containing complex"/>
    <property type="evidence" value="ECO:0007669"/>
    <property type="project" value="UniProtKB-ARBA"/>
</dbReference>
<dbReference type="GeneID" id="75917666"/>
<dbReference type="EMBL" id="MU620979">
    <property type="protein sequence ID" value="KAI8575491.1"/>
    <property type="molecule type" value="Genomic_DNA"/>
</dbReference>
<dbReference type="GO" id="GO:0000149">
    <property type="term" value="F:SNARE binding"/>
    <property type="evidence" value="ECO:0007669"/>
    <property type="project" value="TreeGrafter"/>
</dbReference>
<dbReference type="Gene3D" id="1.10.418.40">
    <property type="entry name" value="Autophagy protein 6/Beclin 1"/>
    <property type="match status" value="1"/>
</dbReference>
<evidence type="ECO:0000256" key="2">
    <source>
        <dbReference type="ARBA" id="ARBA00013807"/>
    </source>
</evidence>
<reference evidence="5" key="2">
    <citation type="journal article" date="2022" name="Proc. Natl. Acad. Sci. U.S.A.">
        <title>Diploid-dominant life cycles characterize the early evolution of Fungi.</title>
        <authorList>
            <person name="Amses K.R."/>
            <person name="Simmons D.R."/>
            <person name="Longcore J.E."/>
            <person name="Mondo S.J."/>
            <person name="Seto K."/>
            <person name="Jeronimo G.H."/>
            <person name="Bonds A.E."/>
            <person name="Quandt C.A."/>
            <person name="Davis W.J."/>
            <person name="Chang Y."/>
            <person name="Federici B.A."/>
            <person name="Kuo A."/>
            <person name="LaButti K."/>
            <person name="Pangilinan J."/>
            <person name="Andreopoulos W."/>
            <person name="Tritt A."/>
            <person name="Riley R."/>
            <person name="Hundley H."/>
            <person name="Johnson J."/>
            <person name="Lipzen A."/>
            <person name="Barry K."/>
            <person name="Lang B.F."/>
            <person name="Cuomo C.A."/>
            <person name="Buchler N.E."/>
            <person name="Grigoriev I.V."/>
            <person name="Spatafora J.W."/>
            <person name="Stajich J.E."/>
            <person name="James T.Y."/>
        </authorList>
    </citation>
    <scope>NUCLEOTIDE SEQUENCE</scope>
    <source>
        <strain evidence="5">AG</strain>
    </source>
</reference>
<dbReference type="InterPro" id="IPR038274">
    <property type="entry name" value="Atg6/Beclin_C_sf"/>
</dbReference>
<protein>
    <recommendedName>
        <fullName evidence="2">Autophagy-related protein 14</fullName>
    </recommendedName>
</protein>
<evidence type="ECO:0000313" key="5">
    <source>
        <dbReference type="EMBL" id="KAI8575491.1"/>
    </source>
</evidence>
<evidence type="ECO:0000256" key="3">
    <source>
        <dbReference type="ARBA" id="ARBA00023054"/>
    </source>
</evidence>
<keyword evidence="6" id="KW-1185">Reference proteome</keyword>
<sequence>MLSGLPLMECEYCRTSSRKFFCSSCVSEKLQEFNAEIKPIVDEKNELIKQAEDYLKIKNTTNLHLLLSERSRRERAVLTSTQHSRVLERECGAVRQKVLQLRSQVERRRAALQSLKNNLKAQHAHRELEHQKELAVAQKKWARMHKSMVTTRRVLVNELVSLFEIQFQGDETLVICNVTIPNHLINVSKIDKTELNAAIGHVIHSTTLIARYLGVKLPFLLVNNGRYSHARTTRWKDGKQTHSKMPLFLSDRNLRKFIVGMAMLSYDIAYLCYTQHVDVPLSQVTNVLQNLMQCCRAEHLGERSHTTLFRPVKDQSFSLDFNQVLRLTALRYRQEGTQILPTSMPDDRTDDPSSNDKHFYKVSSVKDHDENDGRYRIGIAEGGRFQSSDDEDHTGVMDGRSDADNDENWNIVDLLPTYNESDPDEDEEDLLKDTETGLMSFNLSASNLVPGVLGMMETLGSRGNDMSGIAYTFGLPTFGSRGSK</sequence>
<dbReference type="RefSeq" id="XP_051440495.1">
    <property type="nucleotide sequence ID" value="XM_051592323.1"/>
</dbReference>
<dbReference type="PANTHER" id="PTHR15157">
    <property type="entry name" value="UV RADIATION RESISTANCE-ASSOCIATED GENE PROTEIN"/>
    <property type="match status" value="1"/>
</dbReference>
<dbReference type="AlphaFoldDB" id="A0AAD5HAG4"/>
<feature type="compositionally biased region" description="Basic and acidic residues" evidence="4">
    <location>
        <begin position="393"/>
        <end position="403"/>
    </location>
</feature>
<reference evidence="5" key="1">
    <citation type="submission" date="2021-06" db="EMBL/GenBank/DDBJ databases">
        <authorList>
            <consortium name="DOE Joint Genome Institute"/>
            <person name="Mondo S.J."/>
            <person name="Amses K.R."/>
            <person name="Simmons D.R."/>
            <person name="Longcore J.E."/>
            <person name="Seto K."/>
            <person name="Alves G.H."/>
            <person name="Bonds A.E."/>
            <person name="Quandt C.A."/>
            <person name="Davis W.J."/>
            <person name="Chang Y."/>
            <person name="Letcher P.M."/>
            <person name="Powell M.J."/>
            <person name="Kuo A."/>
            <person name="Labutti K."/>
            <person name="Pangilinan J."/>
            <person name="Andreopoulos W."/>
            <person name="Tritt A."/>
            <person name="Riley R."/>
            <person name="Hundley H."/>
            <person name="Johnson J."/>
            <person name="Lipzen A."/>
            <person name="Barry K."/>
            <person name="Berbee M.L."/>
            <person name="Buchler N.E."/>
            <person name="Grigoriev I.V."/>
            <person name="Spatafora J.W."/>
            <person name="Stajich J.E."/>
            <person name="James T.Y."/>
        </authorList>
    </citation>
    <scope>NUCLEOTIDE SEQUENCE</scope>
    <source>
        <strain evidence="5">AG</strain>
    </source>
</reference>
<comment type="caution">
    <text evidence="5">The sequence shown here is derived from an EMBL/GenBank/DDBJ whole genome shotgun (WGS) entry which is preliminary data.</text>
</comment>
<proteinExistence type="inferred from homology"/>
<dbReference type="Pfam" id="PF10186">
    <property type="entry name" value="ATG14"/>
    <property type="match status" value="1"/>
</dbReference>
<dbReference type="GO" id="GO:0000323">
    <property type="term" value="C:lytic vacuole"/>
    <property type="evidence" value="ECO:0007669"/>
    <property type="project" value="TreeGrafter"/>
</dbReference>
<keyword evidence="3" id="KW-0175">Coiled coil</keyword>
<gene>
    <name evidence="5" type="ORF">K450DRAFT_261458</name>
</gene>
<name>A0AAD5HAG4_UMBRA</name>
<evidence type="ECO:0000313" key="6">
    <source>
        <dbReference type="Proteomes" id="UP001206595"/>
    </source>
</evidence>